<evidence type="ECO:0000313" key="6">
    <source>
        <dbReference type="Proteomes" id="UP000555448"/>
    </source>
</evidence>
<keyword evidence="3" id="KW-0862">Zinc</keyword>
<comment type="similarity">
    <text evidence="1">Belongs to the SMP-30/CGR1 family.</text>
</comment>
<dbReference type="Gene3D" id="2.120.10.30">
    <property type="entry name" value="TolB, C-terminal domain"/>
    <property type="match status" value="1"/>
</dbReference>
<feature type="binding site" evidence="3">
    <location>
        <position position="16"/>
    </location>
    <ligand>
        <name>a divalent metal cation</name>
        <dbReference type="ChEBI" id="CHEBI:60240"/>
    </ligand>
</feature>
<keyword evidence="3" id="KW-0479">Metal-binding</keyword>
<dbReference type="SUPFAM" id="SSF63829">
    <property type="entry name" value="Calcium-dependent phosphotriesterase"/>
    <property type="match status" value="1"/>
</dbReference>
<reference evidence="5 6" key="1">
    <citation type="submission" date="2020-08" db="EMBL/GenBank/DDBJ databases">
        <title>Functional genomics of gut bacteria from endangered species of beetles.</title>
        <authorList>
            <person name="Carlos-Shanley C."/>
        </authorList>
    </citation>
    <scope>NUCLEOTIDE SEQUENCE [LARGE SCALE GENOMIC DNA]</scope>
    <source>
        <strain evidence="5 6">S00245</strain>
    </source>
</reference>
<dbReference type="PRINTS" id="PR01790">
    <property type="entry name" value="SMP30FAMILY"/>
</dbReference>
<keyword evidence="6" id="KW-1185">Reference proteome</keyword>
<dbReference type="GO" id="GO:0004341">
    <property type="term" value="F:gluconolactonase activity"/>
    <property type="evidence" value="ECO:0007669"/>
    <property type="project" value="TreeGrafter"/>
</dbReference>
<dbReference type="AlphaFoldDB" id="A0A7W7NVR8"/>
<comment type="caution">
    <text evidence="5">The sequence shown here is derived from an EMBL/GenBank/DDBJ whole genome shotgun (WGS) entry which is preliminary data.</text>
</comment>
<accession>A0A7W7NVR8</accession>
<dbReference type="EMBL" id="JACHLR010000002">
    <property type="protein sequence ID" value="MBB4857407.1"/>
    <property type="molecule type" value="Genomic_DNA"/>
</dbReference>
<dbReference type="PANTHER" id="PTHR10907:SF47">
    <property type="entry name" value="REGUCALCIN"/>
    <property type="match status" value="1"/>
</dbReference>
<evidence type="ECO:0000256" key="3">
    <source>
        <dbReference type="PIRSR" id="PIRSR605511-2"/>
    </source>
</evidence>
<dbReference type="PANTHER" id="PTHR10907">
    <property type="entry name" value="REGUCALCIN"/>
    <property type="match status" value="1"/>
</dbReference>
<dbReference type="Pfam" id="PF08450">
    <property type="entry name" value="SGL"/>
    <property type="match status" value="1"/>
</dbReference>
<feature type="binding site" evidence="3">
    <location>
        <position position="144"/>
    </location>
    <ligand>
        <name>a divalent metal cation</name>
        <dbReference type="ChEBI" id="CHEBI:60240"/>
    </ligand>
</feature>
<evidence type="ECO:0000313" key="5">
    <source>
        <dbReference type="EMBL" id="MBB4857407.1"/>
    </source>
</evidence>
<evidence type="ECO:0000259" key="4">
    <source>
        <dbReference type="Pfam" id="PF08450"/>
    </source>
</evidence>
<evidence type="ECO:0000256" key="2">
    <source>
        <dbReference type="PIRSR" id="PIRSR605511-1"/>
    </source>
</evidence>
<dbReference type="InterPro" id="IPR005511">
    <property type="entry name" value="SMP-30"/>
</dbReference>
<dbReference type="InterPro" id="IPR013658">
    <property type="entry name" value="SGL"/>
</dbReference>
<feature type="binding site" evidence="3">
    <location>
        <position position="99"/>
    </location>
    <ligand>
        <name>substrate</name>
    </ligand>
</feature>
<proteinExistence type="inferred from homology"/>
<feature type="binding site" evidence="3">
    <location>
        <position position="97"/>
    </location>
    <ligand>
        <name>substrate</name>
    </ligand>
</feature>
<feature type="active site" description="Proton donor/acceptor" evidence="2">
    <location>
        <position position="193"/>
    </location>
</feature>
<protein>
    <submittedName>
        <fullName evidence="5">Sugar lactone lactonase YvrE</fullName>
    </submittedName>
</protein>
<dbReference type="Proteomes" id="UP000555448">
    <property type="component" value="Unassembled WGS sequence"/>
</dbReference>
<dbReference type="GO" id="GO:0005509">
    <property type="term" value="F:calcium ion binding"/>
    <property type="evidence" value="ECO:0007669"/>
    <property type="project" value="TreeGrafter"/>
</dbReference>
<dbReference type="GO" id="GO:0019853">
    <property type="term" value="P:L-ascorbic acid biosynthetic process"/>
    <property type="evidence" value="ECO:0007669"/>
    <property type="project" value="TreeGrafter"/>
</dbReference>
<feature type="domain" description="SMP-30/Gluconolactonase/LRE-like region" evidence="4">
    <location>
        <begin position="14"/>
        <end position="252"/>
    </location>
</feature>
<name>A0A7W7NVR8_9SPHN</name>
<feature type="binding site" evidence="3">
    <location>
        <position position="193"/>
    </location>
    <ligand>
        <name>a divalent metal cation</name>
        <dbReference type="ChEBI" id="CHEBI:60240"/>
    </ligand>
</feature>
<evidence type="ECO:0000256" key="1">
    <source>
        <dbReference type="ARBA" id="ARBA00008853"/>
    </source>
</evidence>
<dbReference type="InterPro" id="IPR011042">
    <property type="entry name" value="6-blade_b-propeller_TolB-like"/>
</dbReference>
<organism evidence="5 6">
    <name type="scientific">Novosphingobium chloroacetimidivorans</name>
    <dbReference type="NCBI Taxonomy" id="1428314"/>
    <lineage>
        <taxon>Bacteria</taxon>
        <taxon>Pseudomonadati</taxon>
        <taxon>Pseudomonadota</taxon>
        <taxon>Alphaproteobacteria</taxon>
        <taxon>Sphingomonadales</taxon>
        <taxon>Sphingomonadaceae</taxon>
        <taxon>Novosphingobium</taxon>
    </lineage>
</organism>
<dbReference type="RefSeq" id="WP_184242687.1">
    <property type="nucleotide sequence ID" value="NZ_JACHLR010000002.1"/>
</dbReference>
<comment type="cofactor">
    <cofactor evidence="3">
        <name>Zn(2+)</name>
        <dbReference type="ChEBI" id="CHEBI:29105"/>
    </cofactor>
    <text evidence="3">Binds 1 divalent metal cation per subunit.</text>
</comment>
<gene>
    <name evidence="5" type="ORF">HNO88_000714</name>
</gene>
<sequence>MTQPEAVWHLDAALGEGPVWLPEEQALWFVDIKRGHLHRFHPQTGSAETFEVGGNPSFVVPTDDGGLVIGSRDKVLRADGGRLGPIVATLDQPADNRTNDAAVDSLGRLWIATMHDPEEAETGTLWCLDGATLRHAGTSAVVTNGPAITADARTLYHVDSGARTISRYPVDAEGRLGEPEPFVTLGQDEGYPDGIVLDSEDCVWVALWDGWGVRRYAPDGTMLLHVPLPCARVTKLALGGPDLRTAYVTTARVGLDDAALAEQPLAGSLFTFRVDVPGRPQPAMRT</sequence>